<sequence length="311" mass="31352">MRLPRPPFRASAPARPGTDAVAPGPLVRVVTDSTACLPEPRTAPDGAGAGPVVVPLRVVAADGEHREGVDITPAEVARRIGAGQRLTTSQPPPADFSAAYRALAADGARAIVSVHLSAALSGTAQAAVQAGQRSMVPVRAVDSRTVAMALGTAAQEAAACAAAGCDAEHVAARAAEVAASSRTLFLVDSLDHLRRGGRLSAGAAALGTALGVRPILEIRDGGIDLVQRVRTRSAALDRLLALAVEHADAMSRPVVAVHHLGAAERAEEAAARLASRLGAEPVVTPVSAVLGAHAGPGALAVVVADLGTHRH</sequence>
<accession>A0A2W5XU04</accession>
<dbReference type="Pfam" id="PF02645">
    <property type="entry name" value="DegV"/>
    <property type="match status" value="1"/>
</dbReference>
<evidence type="ECO:0000313" key="4">
    <source>
        <dbReference type="Proteomes" id="UP000248783"/>
    </source>
</evidence>
<evidence type="ECO:0000256" key="1">
    <source>
        <dbReference type="ARBA" id="ARBA00023121"/>
    </source>
</evidence>
<keyword evidence="1" id="KW-0446">Lipid-binding</keyword>
<name>A0A2W5XU04_9MICO</name>
<reference evidence="3 4" key="1">
    <citation type="submission" date="2018-06" db="EMBL/GenBank/DDBJ databases">
        <title>Whole genome sequencing of a novel hydrocarbon degrading bacterial strain, PW21 isolated from oil contaminated produced water sample.</title>
        <authorList>
            <person name="Nagkirti P."/>
            <person name="Shaikh A."/>
            <person name="Gowdaman V."/>
            <person name="Engineer A.E."/>
            <person name="Dagar S."/>
            <person name="Dhakephalkar P.K."/>
        </authorList>
    </citation>
    <scope>NUCLEOTIDE SEQUENCE [LARGE SCALE GENOMIC DNA]</scope>
    <source>
        <strain evidence="3 4">PW21</strain>
    </source>
</reference>
<protein>
    <submittedName>
        <fullName evidence="3">DegV family protein</fullName>
    </submittedName>
</protein>
<evidence type="ECO:0000256" key="2">
    <source>
        <dbReference type="SAM" id="MobiDB-lite"/>
    </source>
</evidence>
<dbReference type="PANTHER" id="PTHR33434:SF2">
    <property type="entry name" value="FATTY ACID-BINDING PROTEIN TM_1468"/>
    <property type="match status" value="1"/>
</dbReference>
<dbReference type="PROSITE" id="PS51482">
    <property type="entry name" value="DEGV"/>
    <property type="match status" value="1"/>
</dbReference>
<dbReference type="Gene3D" id="3.30.1180.10">
    <property type="match status" value="1"/>
</dbReference>
<organism evidence="3 4">
    <name type="scientific">Xylanimonas oleitrophica</name>
    <dbReference type="NCBI Taxonomy" id="2607479"/>
    <lineage>
        <taxon>Bacteria</taxon>
        <taxon>Bacillati</taxon>
        <taxon>Actinomycetota</taxon>
        <taxon>Actinomycetes</taxon>
        <taxon>Micrococcales</taxon>
        <taxon>Promicromonosporaceae</taxon>
        <taxon>Xylanimonas</taxon>
    </lineage>
</organism>
<dbReference type="InterPro" id="IPR050270">
    <property type="entry name" value="DegV_domain_contain"/>
</dbReference>
<keyword evidence="4" id="KW-1185">Reference proteome</keyword>
<dbReference type="SUPFAM" id="SSF82549">
    <property type="entry name" value="DAK1/DegV-like"/>
    <property type="match status" value="1"/>
</dbReference>
<dbReference type="InterPro" id="IPR043168">
    <property type="entry name" value="DegV_C"/>
</dbReference>
<feature type="region of interest" description="Disordered" evidence="2">
    <location>
        <begin position="1"/>
        <end position="23"/>
    </location>
</feature>
<dbReference type="InterPro" id="IPR003797">
    <property type="entry name" value="DegV"/>
</dbReference>
<evidence type="ECO:0000313" key="3">
    <source>
        <dbReference type="EMBL" id="PZR53648.1"/>
    </source>
</evidence>
<dbReference type="NCBIfam" id="TIGR00762">
    <property type="entry name" value="DegV"/>
    <property type="match status" value="1"/>
</dbReference>
<dbReference type="PANTHER" id="PTHR33434">
    <property type="entry name" value="DEGV DOMAIN-CONTAINING PROTEIN DR_1986-RELATED"/>
    <property type="match status" value="1"/>
</dbReference>
<comment type="caution">
    <text evidence="3">The sequence shown here is derived from an EMBL/GenBank/DDBJ whole genome shotgun (WGS) entry which is preliminary data.</text>
</comment>
<dbReference type="RefSeq" id="WP_111250314.1">
    <property type="nucleotide sequence ID" value="NZ_QKWH01000003.1"/>
</dbReference>
<proteinExistence type="predicted"/>
<dbReference type="GO" id="GO:0008289">
    <property type="term" value="F:lipid binding"/>
    <property type="evidence" value="ECO:0007669"/>
    <property type="project" value="UniProtKB-KW"/>
</dbReference>
<dbReference type="Proteomes" id="UP000248783">
    <property type="component" value="Unassembled WGS sequence"/>
</dbReference>
<dbReference type="AlphaFoldDB" id="A0A2W5XU04"/>
<dbReference type="Gene3D" id="3.40.50.10170">
    <property type="match status" value="1"/>
</dbReference>
<dbReference type="EMBL" id="QKWH01000003">
    <property type="protein sequence ID" value="PZR53648.1"/>
    <property type="molecule type" value="Genomic_DNA"/>
</dbReference>
<gene>
    <name evidence="3" type="ORF">DNL40_05800</name>
</gene>